<dbReference type="Gene3D" id="1.20.1250.20">
    <property type="entry name" value="MFS general substrate transporter like domains"/>
    <property type="match status" value="1"/>
</dbReference>
<feature type="transmembrane region" description="Helical" evidence="1">
    <location>
        <begin position="51"/>
        <end position="74"/>
    </location>
</feature>
<comment type="caution">
    <text evidence="2">The sequence shown here is derived from an EMBL/GenBank/DDBJ whole genome shotgun (WGS) entry which is preliminary data.</text>
</comment>
<keyword evidence="1" id="KW-0812">Transmembrane</keyword>
<gene>
    <name evidence="2" type="ORF">S01H4_34348</name>
</gene>
<name>X1AVP1_9ZZZZ</name>
<dbReference type="InterPro" id="IPR011701">
    <property type="entry name" value="MFS"/>
</dbReference>
<evidence type="ECO:0008006" key="3">
    <source>
        <dbReference type="Google" id="ProtNLM"/>
    </source>
</evidence>
<feature type="transmembrane region" description="Helical" evidence="1">
    <location>
        <begin position="12"/>
        <end position="31"/>
    </location>
</feature>
<dbReference type="Pfam" id="PF07690">
    <property type="entry name" value="MFS_1"/>
    <property type="match status" value="1"/>
</dbReference>
<dbReference type="GO" id="GO:0022857">
    <property type="term" value="F:transmembrane transporter activity"/>
    <property type="evidence" value="ECO:0007669"/>
    <property type="project" value="InterPro"/>
</dbReference>
<feature type="non-terminal residue" evidence="2">
    <location>
        <position position="119"/>
    </location>
</feature>
<protein>
    <recommendedName>
        <fullName evidence="3">Major facilitator superfamily (MFS) profile domain-containing protein</fullName>
    </recommendedName>
</protein>
<evidence type="ECO:0000256" key="1">
    <source>
        <dbReference type="SAM" id="Phobius"/>
    </source>
</evidence>
<dbReference type="EMBL" id="BART01018168">
    <property type="protein sequence ID" value="GAG86790.1"/>
    <property type="molecule type" value="Genomic_DNA"/>
</dbReference>
<organism evidence="2">
    <name type="scientific">marine sediment metagenome</name>
    <dbReference type="NCBI Taxonomy" id="412755"/>
    <lineage>
        <taxon>unclassified sequences</taxon>
        <taxon>metagenomes</taxon>
        <taxon>ecological metagenomes</taxon>
    </lineage>
</organism>
<keyword evidence="1" id="KW-1133">Transmembrane helix</keyword>
<proteinExistence type="predicted"/>
<dbReference type="PROSITE" id="PS51257">
    <property type="entry name" value="PROKAR_LIPOPROTEIN"/>
    <property type="match status" value="1"/>
</dbReference>
<dbReference type="AlphaFoldDB" id="X1AVP1"/>
<feature type="transmembrane region" description="Helical" evidence="1">
    <location>
        <begin position="86"/>
        <end position="107"/>
    </location>
</feature>
<keyword evidence="1" id="KW-0472">Membrane</keyword>
<evidence type="ECO:0000313" key="2">
    <source>
        <dbReference type="EMBL" id="GAG86790.1"/>
    </source>
</evidence>
<reference evidence="2" key="1">
    <citation type="journal article" date="2014" name="Front. Microbiol.">
        <title>High frequency of phylogenetically diverse reductive dehalogenase-homologous genes in deep subseafloor sedimentary metagenomes.</title>
        <authorList>
            <person name="Kawai M."/>
            <person name="Futagami T."/>
            <person name="Toyoda A."/>
            <person name="Takaki Y."/>
            <person name="Nishi S."/>
            <person name="Hori S."/>
            <person name="Arai W."/>
            <person name="Tsubouchi T."/>
            <person name="Morono Y."/>
            <person name="Uchiyama I."/>
            <person name="Ito T."/>
            <person name="Fujiyama A."/>
            <person name="Inagaki F."/>
            <person name="Takami H."/>
        </authorList>
    </citation>
    <scope>NUCLEOTIDE SEQUENCE</scope>
    <source>
        <strain evidence="2">Expedition CK06-06</strain>
    </source>
</reference>
<dbReference type="SUPFAM" id="SSF103473">
    <property type="entry name" value="MFS general substrate transporter"/>
    <property type="match status" value="1"/>
</dbReference>
<sequence>MRNTGEFRRGFKPLAGAVIGAGCGLSSISFYTHGAFVTVISDDMAWSRGEVQLGVTIMILMAVITAPSVGWLLDRFSARRVALVSIPLYGITLASLSLATEALWTYYAAWTCMSILAAG</sequence>
<dbReference type="InterPro" id="IPR036259">
    <property type="entry name" value="MFS_trans_sf"/>
</dbReference>
<accession>X1AVP1</accession>